<keyword evidence="7 8" id="KW-0472">Membrane</keyword>
<evidence type="ECO:0000256" key="5">
    <source>
        <dbReference type="ARBA" id="ARBA00022737"/>
    </source>
</evidence>
<comment type="similarity">
    <text evidence="2">Belongs to the mitochondrial carrier (TC 2.A.29) family.</text>
</comment>
<gene>
    <name evidence="10" type="ORF">CCMP2556_LOCUS40112</name>
</gene>
<dbReference type="PROSITE" id="PS50920">
    <property type="entry name" value="SOLCAR"/>
    <property type="match status" value="2"/>
</dbReference>
<evidence type="ECO:0000256" key="1">
    <source>
        <dbReference type="ARBA" id="ARBA00004141"/>
    </source>
</evidence>
<keyword evidence="5" id="KW-0677">Repeat</keyword>
<dbReference type="PANTHER" id="PTHR45667">
    <property type="entry name" value="S-ADENOSYLMETHIONINE MITOCHONDRIAL CARRIER PROTEIN"/>
    <property type="match status" value="1"/>
</dbReference>
<evidence type="ECO:0000256" key="7">
    <source>
        <dbReference type="ARBA" id="ARBA00023136"/>
    </source>
</evidence>
<keyword evidence="11" id="KW-1185">Reference proteome</keyword>
<evidence type="ECO:0000256" key="8">
    <source>
        <dbReference type="PROSITE-ProRule" id="PRU00282"/>
    </source>
</evidence>
<proteinExistence type="inferred from homology"/>
<dbReference type="Proteomes" id="UP001642484">
    <property type="component" value="Unassembled WGS sequence"/>
</dbReference>
<accession>A0ABP0Q544</accession>
<comment type="caution">
    <text evidence="10">The sequence shown here is derived from an EMBL/GenBank/DDBJ whole genome shotgun (WGS) entry which is preliminary data.</text>
</comment>
<dbReference type="Gene3D" id="1.50.40.10">
    <property type="entry name" value="Mitochondrial carrier domain"/>
    <property type="match status" value="2"/>
</dbReference>
<keyword evidence="3" id="KW-0813">Transport</keyword>
<dbReference type="InterPro" id="IPR018108">
    <property type="entry name" value="MCP_transmembrane"/>
</dbReference>
<reference evidence="10 11" key="1">
    <citation type="submission" date="2024-02" db="EMBL/GenBank/DDBJ databases">
        <authorList>
            <person name="Chen Y."/>
            <person name="Shah S."/>
            <person name="Dougan E. K."/>
            <person name="Thang M."/>
            <person name="Chan C."/>
        </authorList>
    </citation>
    <scope>NUCLEOTIDE SEQUENCE [LARGE SCALE GENOMIC DNA]</scope>
</reference>
<keyword evidence="6" id="KW-1133">Transmembrane helix</keyword>
<comment type="subcellular location">
    <subcellularLocation>
        <location evidence="1">Membrane</location>
        <topology evidence="1">Multi-pass membrane protein</topology>
    </subcellularLocation>
</comment>
<feature type="repeat" description="Solcar" evidence="8">
    <location>
        <begin position="78"/>
        <end position="157"/>
    </location>
</feature>
<dbReference type="Pfam" id="PF00153">
    <property type="entry name" value="Mito_carr"/>
    <property type="match status" value="3"/>
</dbReference>
<feature type="repeat" description="Solcar" evidence="8">
    <location>
        <begin position="164"/>
        <end position="246"/>
    </location>
</feature>
<protein>
    <submittedName>
        <fullName evidence="10">Uncharacterized protein</fullName>
    </submittedName>
</protein>
<organism evidence="10 11">
    <name type="scientific">Durusdinium trenchii</name>
    <dbReference type="NCBI Taxonomy" id="1381693"/>
    <lineage>
        <taxon>Eukaryota</taxon>
        <taxon>Sar</taxon>
        <taxon>Alveolata</taxon>
        <taxon>Dinophyceae</taxon>
        <taxon>Suessiales</taxon>
        <taxon>Symbiodiniaceae</taxon>
        <taxon>Durusdinium</taxon>
    </lineage>
</organism>
<feature type="coiled-coil region" evidence="9">
    <location>
        <begin position="30"/>
        <end position="57"/>
    </location>
</feature>
<dbReference type="EMBL" id="CAXAMN010023917">
    <property type="protein sequence ID" value="CAK9082104.1"/>
    <property type="molecule type" value="Genomic_DNA"/>
</dbReference>
<name>A0ABP0Q544_9DINO</name>
<evidence type="ECO:0000256" key="6">
    <source>
        <dbReference type="ARBA" id="ARBA00022989"/>
    </source>
</evidence>
<keyword evidence="9" id="KW-0175">Coiled coil</keyword>
<dbReference type="InterPro" id="IPR023395">
    <property type="entry name" value="MCP_dom_sf"/>
</dbReference>
<evidence type="ECO:0000313" key="10">
    <source>
        <dbReference type="EMBL" id="CAK9082104.1"/>
    </source>
</evidence>
<evidence type="ECO:0000256" key="3">
    <source>
        <dbReference type="ARBA" id="ARBA00022448"/>
    </source>
</evidence>
<sequence length="681" mass="74690">MSKANSAAPASEGSFDPYSIEGLVHRHENRQLLLQRLQLVRRQIKDLENEVLDIERTVNCLPYRPQDSHSVTSDSPRINRLAAAGAGGLALPLAVGIMHPLDTVRTTMQARHGVLGFSEAVKALGSRGIARGFGLSFAWACPQGAIRMASYETCKELLSDKFYMKSFGIGVSAVLADFASSVIKVPRELITQRMQTGQYTSSWAACQSILRQDGFSGLFRGYLSTASRDTPFMVLLFFSYEQFKAWKIRLTFGDSLPPLAPWSDAETVLWGGVSGALAAWLTTPFDVIKTRVMTAAEERLVVLRELCLLRDLREAEIQVSAEIICGEPSQNRDLIDVCSPFEIAVLSRAWRMDFGIPSPRKGPRRQRPAERDHLEERQHYIGGHSHMYLLDDYVAADEECQNRPSDVKVVPRVREAWPDNNRYHRDEDKSDKRSVVVHSAWNNKAPGRCPACGTTFLPEDRFCRTCGRRRVSWSDEGPAPANGDEKTALEELREDQETLDHPQREARAASMSLDDALAVAAGTSAIFVAGRGGLKRFELPDLQLTAAAPYAGSADPPGYADLAAGPDFVVCVDLDGCLFRYDSRTCELQAKRAYQPSVVEHSQRIVASQLERLSKPIVGLEGGFGGTSRVAANSKSVYLGGRDGVVTSYSSGSLSLTGRCRLQEGPASAAIGIRAVLGHPG</sequence>
<evidence type="ECO:0000256" key="2">
    <source>
        <dbReference type="ARBA" id="ARBA00006375"/>
    </source>
</evidence>
<keyword evidence="4 8" id="KW-0812">Transmembrane</keyword>
<dbReference type="SUPFAM" id="SSF103506">
    <property type="entry name" value="Mitochondrial carrier"/>
    <property type="match status" value="1"/>
</dbReference>
<evidence type="ECO:0000313" key="11">
    <source>
        <dbReference type="Proteomes" id="UP001642484"/>
    </source>
</evidence>
<evidence type="ECO:0000256" key="4">
    <source>
        <dbReference type="ARBA" id="ARBA00022692"/>
    </source>
</evidence>
<evidence type="ECO:0000256" key="9">
    <source>
        <dbReference type="SAM" id="Coils"/>
    </source>
</evidence>